<proteinExistence type="predicted"/>
<feature type="region of interest" description="Disordered" evidence="1">
    <location>
        <begin position="397"/>
        <end position="453"/>
    </location>
</feature>
<feature type="compositionally biased region" description="Polar residues" evidence="1">
    <location>
        <begin position="196"/>
        <end position="225"/>
    </location>
</feature>
<feature type="region of interest" description="Disordered" evidence="1">
    <location>
        <begin position="138"/>
        <end position="236"/>
    </location>
</feature>
<reference evidence="2" key="1">
    <citation type="submission" date="2023-06" db="EMBL/GenBank/DDBJ databases">
        <title>Genome-scale phylogeny and comparative genomics of the fungal order Sordariales.</title>
        <authorList>
            <consortium name="Lawrence Berkeley National Laboratory"/>
            <person name="Hensen N."/>
            <person name="Bonometti L."/>
            <person name="Westerberg I."/>
            <person name="Brannstrom I.O."/>
            <person name="Guillou S."/>
            <person name="Cros-Aarteil S."/>
            <person name="Calhoun S."/>
            <person name="Haridas S."/>
            <person name="Kuo A."/>
            <person name="Mondo S."/>
            <person name="Pangilinan J."/>
            <person name="Riley R."/>
            <person name="Labutti K."/>
            <person name="Andreopoulos B."/>
            <person name="Lipzen A."/>
            <person name="Chen C."/>
            <person name="Yanf M."/>
            <person name="Daum C."/>
            <person name="Ng V."/>
            <person name="Clum A."/>
            <person name="Steindorff A."/>
            <person name="Ohm R."/>
            <person name="Martin F."/>
            <person name="Silar P."/>
            <person name="Natvig D."/>
            <person name="Lalanne C."/>
            <person name="Gautier V."/>
            <person name="Ament-Velasquez S.L."/>
            <person name="Kruys A."/>
            <person name="Hutchinson M.I."/>
            <person name="Powell A.J."/>
            <person name="Barry K."/>
            <person name="Miller A.N."/>
            <person name="Grigoriev I.V."/>
            <person name="Debuchy R."/>
            <person name="Gladieux P."/>
            <person name="Thoren M.H."/>
            <person name="Johannesson H."/>
        </authorList>
    </citation>
    <scope>NUCLEOTIDE SEQUENCE</scope>
    <source>
        <strain evidence="2">CBS 540.89</strain>
    </source>
</reference>
<feature type="compositionally biased region" description="Basic and acidic residues" evidence="1">
    <location>
        <begin position="265"/>
        <end position="280"/>
    </location>
</feature>
<feature type="region of interest" description="Disordered" evidence="1">
    <location>
        <begin position="1150"/>
        <end position="1209"/>
    </location>
</feature>
<comment type="caution">
    <text evidence="2">The sequence shown here is derived from an EMBL/GenBank/DDBJ whole genome shotgun (WGS) entry which is preliminary data.</text>
</comment>
<feature type="compositionally biased region" description="Low complexity" evidence="1">
    <location>
        <begin position="401"/>
        <end position="434"/>
    </location>
</feature>
<sequence>MSGPTLTMTAKAVDTSTPLPFHRSHSTPHLLPAPGILSSSSSSSSSSTTTTTKTPPKLTRPDATLRQPANTNKELPSLPPSDPEFDIPSFDFDFSPEFKRSFSFCSDKIESLSVRPVKPTATVVTAPETRLLPIASTEARAEPKKSISTTTTTTNIDNSHHRNNTSTVPTVAAVPRDEKHGRSRSKSMIDRPLSWLPSSKSTSDVPTTQELSQQRVTKNNVTVSTDDLGEGNQLERSRTVESFADFAKKSWISTSRSPSPPTTPERLRHESREPSTERKKSPVKSRLTLRTRARSDCDSSRDSASEPQSSNSTSRVFGRASVYLTRIKQKPQSVFSRTSSPLSLSTSSSIKSSRSSDSDSASPATAAPSVKPAPVKSTLAPSNLSKSATVANNNAFADVESAPSRSSSHRTSSLESDLDTETTATTSASSEIASQGTADTNITMPHPTSRDPLWGTFRTLDGEFARFAARPTTSTRMDVVRGVLMPFLKSTSHHPSNSSRSVLSSEDIDRRATILNKWWNGLLSMLDAGHSRLLAGGYGLAPGIAALGVQFPVLQPVAGVDRPTLLEAATMIMMRPEWRTCTSQFQPLAERSPEEKVRARSNTASTIGSDGDSLLTESAEHNVRTMFVNNLTTQMALVVEKMSLRHAPLSLVNWCGKACAYAFFFVPGIADVLVRLWGLNADILRRVADEFGLPRRSKGESEDILALYPEHLHKLGWSSVKTLGDKLRLAAKLPLMPAKIPWHGPWVSRWRGGETDLFFIFCKYFHVLSEQFIFEGLPLVEKARSPAFVLVHAQVLSVLDSTIHRQASIDAMLGPPISDSIHGADATLTGIPVPSNVLKGMDENRLIVLLKDVLSENAVGVNHEIKHTFAEAFAAISKAAAKRTPRFDQASCFMLCDFLEEMLVALDTFQNTVNGSPAASPADEIGQPRYLEFGSTAPFVNYIDWPFWLEVGKMMAESNNTMSEIRVLSFLYSVWDAITSDPARKEALCMEWLLTEEFFSKFFNHWCPMVRAYYMRLLCWRICRDSGSASEVNSKIFLTVSQRLRTIWAHYLWLKADADMRGKVQPSTAPAHPTPGKRFLIIRTEVQPPQRSMKLGFDSFSSSFPGSDQLVDYAGTFGINGGTSVGDGKDDGDVSSFKKRLSILGKVLPFNSSQNGRAADPKRTWDEELEQARRETAAARTGPRQGPPPPPKRPGHSATLSTDSVSTTGSSPIYEAATYVFRFALTWQTGPGGQPMPLGPTRDRILTRPRLPAPAQARVSARSAALNDVGNYQTDSLVFRSDSPPPIAPGLPPETRRVSGLLQTGLISEARNARPLSVVDEPPRKSMESSKRRLSLSINVTAVASDSEDERHARPSPLRHMSFDGYESERGRSFDVARGMVRPPAPAIRAEKPTGAFASGAVYTGRALAEWAIVINECNSFVDRRRDEGVLGLAEVEIPILGVDGLGMRQRG</sequence>
<feature type="region of interest" description="Disordered" evidence="1">
    <location>
        <begin position="252"/>
        <end position="317"/>
    </location>
</feature>
<name>A0AA40B7R8_9PEZI</name>
<feature type="compositionally biased region" description="Low complexity" evidence="1">
    <location>
        <begin position="336"/>
        <end position="377"/>
    </location>
</feature>
<feature type="compositionally biased region" description="Basic residues" evidence="1">
    <location>
        <begin position="281"/>
        <end position="292"/>
    </location>
</feature>
<feature type="compositionally biased region" description="Basic and acidic residues" evidence="1">
    <location>
        <begin position="1159"/>
        <end position="1177"/>
    </location>
</feature>
<evidence type="ECO:0000256" key="1">
    <source>
        <dbReference type="SAM" id="MobiDB-lite"/>
    </source>
</evidence>
<feature type="compositionally biased region" description="Polar residues" evidence="1">
    <location>
        <begin position="306"/>
        <end position="315"/>
    </location>
</feature>
<feature type="region of interest" description="Disordered" evidence="1">
    <location>
        <begin position="1344"/>
        <end position="1364"/>
    </location>
</feature>
<feature type="region of interest" description="Disordered" evidence="1">
    <location>
        <begin position="1"/>
        <end position="86"/>
    </location>
</feature>
<keyword evidence="3" id="KW-1185">Reference proteome</keyword>
<dbReference type="PANTHER" id="PTHR37988:SF1">
    <property type="entry name" value="UPF0592 MEMBRANE PROTEIN C7D4.03C"/>
    <property type="match status" value="1"/>
</dbReference>
<protein>
    <recommendedName>
        <fullName evidence="4">DUF1765-domain-containing protein</fullName>
    </recommendedName>
</protein>
<dbReference type="EMBL" id="JAUKTV010000009">
    <property type="protein sequence ID" value="KAK0729219.1"/>
    <property type="molecule type" value="Genomic_DNA"/>
</dbReference>
<feature type="compositionally biased region" description="Low complexity" evidence="1">
    <location>
        <begin position="38"/>
        <end position="52"/>
    </location>
</feature>
<dbReference type="Pfam" id="PF08578">
    <property type="entry name" value="DUF1765"/>
    <property type="match status" value="1"/>
</dbReference>
<organism evidence="2 3">
    <name type="scientific">Apiosordaria backusii</name>
    <dbReference type="NCBI Taxonomy" id="314023"/>
    <lineage>
        <taxon>Eukaryota</taxon>
        <taxon>Fungi</taxon>
        <taxon>Dikarya</taxon>
        <taxon>Ascomycota</taxon>
        <taxon>Pezizomycotina</taxon>
        <taxon>Sordariomycetes</taxon>
        <taxon>Sordariomycetidae</taxon>
        <taxon>Sordariales</taxon>
        <taxon>Lasiosphaeriaceae</taxon>
        <taxon>Apiosordaria</taxon>
    </lineage>
</organism>
<evidence type="ECO:0008006" key="4">
    <source>
        <dbReference type="Google" id="ProtNLM"/>
    </source>
</evidence>
<dbReference type="InterPro" id="IPR013887">
    <property type="entry name" value="UPF0592"/>
</dbReference>
<evidence type="ECO:0000313" key="3">
    <source>
        <dbReference type="Proteomes" id="UP001172159"/>
    </source>
</evidence>
<accession>A0AA40B7R8</accession>
<feature type="compositionally biased region" description="Polar residues" evidence="1">
    <location>
        <begin position="1198"/>
        <end position="1209"/>
    </location>
</feature>
<dbReference type="Proteomes" id="UP001172159">
    <property type="component" value="Unassembled WGS sequence"/>
</dbReference>
<feature type="region of interest" description="Disordered" evidence="1">
    <location>
        <begin position="331"/>
        <end position="381"/>
    </location>
</feature>
<gene>
    <name evidence="2" type="ORF">B0T21DRAFT_291912</name>
</gene>
<feature type="compositionally biased region" description="Basic and acidic residues" evidence="1">
    <location>
        <begin position="293"/>
        <end position="304"/>
    </location>
</feature>
<feature type="compositionally biased region" description="Polar residues" evidence="1">
    <location>
        <begin position="1"/>
        <end position="18"/>
    </location>
</feature>
<dbReference type="PANTHER" id="PTHR37988">
    <property type="entry name" value="UPF0592 MEMBRANE PROTEIN C7D4.03C"/>
    <property type="match status" value="1"/>
</dbReference>
<evidence type="ECO:0000313" key="2">
    <source>
        <dbReference type="EMBL" id="KAK0729219.1"/>
    </source>
</evidence>